<reference evidence="7 8" key="1">
    <citation type="submission" date="2020-08" db="EMBL/GenBank/DDBJ databases">
        <title>Genomic Encyclopedia of Type Strains, Phase IV (KMG-IV): sequencing the most valuable type-strain genomes for metagenomic binning, comparative biology and taxonomic classification.</title>
        <authorList>
            <person name="Goeker M."/>
        </authorList>
    </citation>
    <scope>NUCLEOTIDE SEQUENCE [LARGE SCALE GENOMIC DNA]</scope>
    <source>
        <strain evidence="7 8">DSM 24448</strain>
    </source>
</reference>
<name>A0A7W9E644_9CAUL</name>
<feature type="transmembrane region" description="Helical" evidence="5">
    <location>
        <begin position="42"/>
        <end position="59"/>
    </location>
</feature>
<comment type="caution">
    <text evidence="7">The sequence shown here is derived from an EMBL/GenBank/DDBJ whole genome shotgun (WGS) entry which is preliminary data.</text>
</comment>
<feature type="transmembrane region" description="Helical" evidence="5">
    <location>
        <begin position="97"/>
        <end position="114"/>
    </location>
</feature>
<feature type="transmembrane region" description="Helical" evidence="5">
    <location>
        <begin position="331"/>
        <end position="354"/>
    </location>
</feature>
<evidence type="ECO:0000313" key="7">
    <source>
        <dbReference type="EMBL" id="MBB5659496.1"/>
    </source>
</evidence>
<keyword evidence="2 5" id="KW-0812">Transmembrane</keyword>
<evidence type="ECO:0000256" key="3">
    <source>
        <dbReference type="ARBA" id="ARBA00022989"/>
    </source>
</evidence>
<dbReference type="Proteomes" id="UP000548978">
    <property type="component" value="Unassembled WGS sequence"/>
</dbReference>
<dbReference type="GO" id="GO:0016020">
    <property type="term" value="C:membrane"/>
    <property type="evidence" value="ECO:0007669"/>
    <property type="project" value="UniProtKB-SubCell"/>
</dbReference>
<feature type="transmembrane region" description="Helical" evidence="5">
    <location>
        <begin position="163"/>
        <end position="181"/>
    </location>
</feature>
<proteinExistence type="predicted"/>
<feature type="transmembrane region" description="Helical" evidence="5">
    <location>
        <begin position="234"/>
        <end position="254"/>
    </location>
</feature>
<feature type="transmembrane region" description="Helical" evidence="5">
    <location>
        <begin position="66"/>
        <end position="85"/>
    </location>
</feature>
<dbReference type="AlphaFoldDB" id="A0A7W9E644"/>
<keyword evidence="7" id="KW-0436">Ligase</keyword>
<evidence type="ECO:0000256" key="4">
    <source>
        <dbReference type="ARBA" id="ARBA00023136"/>
    </source>
</evidence>
<comment type="subcellular location">
    <subcellularLocation>
        <location evidence="1">Membrane</location>
        <topology evidence="1">Multi-pass membrane protein</topology>
    </subcellularLocation>
</comment>
<organism evidence="7 8">
    <name type="scientific">Brevundimonas halotolerans</name>
    <dbReference type="NCBI Taxonomy" id="69670"/>
    <lineage>
        <taxon>Bacteria</taxon>
        <taxon>Pseudomonadati</taxon>
        <taxon>Pseudomonadota</taxon>
        <taxon>Alphaproteobacteria</taxon>
        <taxon>Caulobacterales</taxon>
        <taxon>Caulobacteraceae</taxon>
        <taxon>Brevundimonas</taxon>
    </lineage>
</organism>
<evidence type="ECO:0000259" key="6">
    <source>
        <dbReference type="Pfam" id="PF04932"/>
    </source>
</evidence>
<keyword evidence="8" id="KW-1185">Reference proteome</keyword>
<feature type="transmembrane region" description="Helical" evidence="5">
    <location>
        <begin position="12"/>
        <end position="30"/>
    </location>
</feature>
<feature type="transmembrane region" description="Helical" evidence="5">
    <location>
        <begin position="210"/>
        <end position="227"/>
    </location>
</feature>
<dbReference type="RefSeq" id="WP_241153126.1">
    <property type="nucleotide sequence ID" value="NZ_JACIJB010000001.1"/>
</dbReference>
<accession>A0A7W9E644</accession>
<evidence type="ECO:0000256" key="2">
    <source>
        <dbReference type="ARBA" id="ARBA00022692"/>
    </source>
</evidence>
<feature type="domain" description="O-antigen ligase-related" evidence="6">
    <location>
        <begin position="195"/>
        <end position="339"/>
    </location>
</feature>
<keyword evidence="4 5" id="KW-0472">Membrane</keyword>
<feature type="transmembrane region" description="Helical" evidence="5">
    <location>
        <begin position="366"/>
        <end position="386"/>
    </location>
</feature>
<feature type="transmembrane region" description="Helical" evidence="5">
    <location>
        <begin position="121"/>
        <end position="143"/>
    </location>
</feature>
<dbReference type="GO" id="GO:0016874">
    <property type="term" value="F:ligase activity"/>
    <property type="evidence" value="ECO:0007669"/>
    <property type="project" value="UniProtKB-KW"/>
</dbReference>
<feature type="transmembrane region" description="Helical" evidence="5">
    <location>
        <begin position="188"/>
        <end position="204"/>
    </location>
</feature>
<dbReference type="InterPro" id="IPR051533">
    <property type="entry name" value="WaaL-like"/>
</dbReference>
<gene>
    <name evidence="7" type="ORF">FHS65_000214</name>
</gene>
<evidence type="ECO:0000256" key="5">
    <source>
        <dbReference type="SAM" id="Phobius"/>
    </source>
</evidence>
<keyword evidence="3 5" id="KW-1133">Transmembrane helix</keyword>
<dbReference type="PANTHER" id="PTHR37422:SF17">
    <property type="entry name" value="O-ANTIGEN LIGASE"/>
    <property type="match status" value="1"/>
</dbReference>
<sequence>MSLPAPPLWEQVAAGFVIVMLTGALIGPVFAPDQGETPILRLIWLPVYAITLGLILNRLGRMASAWPAWIILGLLTLLALASRYWSIDPGVTDRRVIALFMTSAFAVYLGVAFTGAQLPRLLMHTGLVMAIGSLVMVLAFPAIGIHQDDNAGLWRGLWYEKNQMGIVMVATAVASAAVLAAPDRHERTVWTALLTLAISIGLMLGTQSKTSLLCLMAGLGVIGGLWIMRRGGPVLSVVAVWGAVTAVGIAAWVWTDNSALILELLGKDPTLTGRTDIWESLMRRVAERPWTGFGYSAFWGKESVPAHYVRLETGWLVPSAHNGWIDLLVQVGWPGAVLVGTVMAITLFALVIRLGGQGFREGGFSLAYLLVFALLSASESVLLSHANLPWALFLALTARALTPDPMPRRHTATVPLARRRRGAYLTSPRIVPN</sequence>
<dbReference type="PANTHER" id="PTHR37422">
    <property type="entry name" value="TEICHURONIC ACID BIOSYNTHESIS PROTEIN TUAE"/>
    <property type="match status" value="1"/>
</dbReference>
<evidence type="ECO:0000313" key="8">
    <source>
        <dbReference type="Proteomes" id="UP000548978"/>
    </source>
</evidence>
<dbReference type="Pfam" id="PF04932">
    <property type="entry name" value="Wzy_C"/>
    <property type="match status" value="1"/>
</dbReference>
<evidence type="ECO:0000256" key="1">
    <source>
        <dbReference type="ARBA" id="ARBA00004141"/>
    </source>
</evidence>
<dbReference type="EMBL" id="JACIJB010000001">
    <property type="protein sequence ID" value="MBB5659496.1"/>
    <property type="molecule type" value="Genomic_DNA"/>
</dbReference>
<dbReference type="InterPro" id="IPR007016">
    <property type="entry name" value="O-antigen_ligase-rel_domated"/>
</dbReference>
<protein>
    <submittedName>
        <fullName evidence="7">O-antigen ligase</fullName>
    </submittedName>
</protein>